<feature type="region of interest" description="Disordered" evidence="1">
    <location>
        <begin position="31"/>
        <end position="224"/>
    </location>
</feature>
<evidence type="ECO:0000313" key="2">
    <source>
        <dbReference type="EMBL" id="CAB4125834.1"/>
    </source>
</evidence>
<organism evidence="2">
    <name type="scientific">uncultured Caudovirales phage</name>
    <dbReference type="NCBI Taxonomy" id="2100421"/>
    <lineage>
        <taxon>Viruses</taxon>
        <taxon>Duplodnaviria</taxon>
        <taxon>Heunggongvirae</taxon>
        <taxon>Uroviricota</taxon>
        <taxon>Caudoviricetes</taxon>
        <taxon>Peduoviridae</taxon>
        <taxon>Maltschvirus</taxon>
        <taxon>Maltschvirus maltsch</taxon>
    </lineage>
</organism>
<dbReference type="EMBL" id="LR798231">
    <property type="protein sequence ID" value="CAB5209289.1"/>
    <property type="molecule type" value="Genomic_DNA"/>
</dbReference>
<name>A0A6J5KTP5_9CAUD</name>
<protein>
    <submittedName>
        <fullName evidence="2">Uncharacterized protein</fullName>
    </submittedName>
</protein>
<evidence type="ECO:0000256" key="1">
    <source>
        <dbReference type="SAM" id="MobiDB-lite"/>
    </source>
</evidence>
<feature type="compositionally biased region" description="Low complexity" evidence="1">
    <location>
        <begin position="168"/>
        <end position="202"/>
    </location>
</feature>
<feature type="compositionally biased region" description="Polar residues" evidence="1">
    <location>
        <begin position="41"/>
        <end position="51"/>
    </location>
</feature>
<feature type="compositionally biased region" description="Low complexity" evidence="1">
    <location>
        <begin position="94"/>
        <end position="138"/>
    </location>
</feature>
<sequence>MKSLRDYIALVEGEQLDEVLEAAPAAAPAGNSFDARLAQVKGTQPTKPVASTTPQPDPKGPGPRPTGWIARTTGADARWDTANAGKYNPDGTAKKPAVAVAKAKPVTPAPQQAAQPAPQQAAEPAAAPAAPTGPWPAGSPQDAAWQKLTPEDQKWIGQADPTDQFILARAPNGGKPAAAPAAPAQGAQPAAQAAQPGVKAGGEVVDTRGGAAGQDEMEESVSFQNDELTRLISLVQHR</sequence>
<accession>A0A6J5KTP5</accession>
<gene>
    <name evidence="3" type="ORF">UFOVP181_404</name>
    <name evidence="2" type="ORF">UFOVP57_235</name>
</gene>
<feature type="compositionally biased region" description="Pro residues" evidence="1">
    <location>
        <begin position="55"/>
        <end position="64"/>
    </location>
</feature>
<evidence type="ECO:0000313" key="3">
    <source>
        <dbReference type="EMBL" id="CAB5209289.1"/>
    </source>
</evidence>
<proteinExistence type="predicted"/>
<reference evidence="2" key="1">
    <citation type="submission" date="2020-04" db="EMBL/GenBank/DDBJ databases">
        <authorList>
            <person name="Chiriac C."/>
            <person name="Salcher M."/>
            <person name="Ghai R."/>
            <person name="Kavagutti S V."/>
        </authorList>
    </citation>
    <scope>NUCLEOTIDE SEQUENCE</scope>
</reference>
<dbReference type="EMBL" id="LR796187">
    <property type="protein sequence ID" value="CAB4125834.1"/>
    <property type="molecule type" value="Genomic_DNA"/>
</dbReference>